<keyword evidence="3" id="KW-1185">Reference proteome</keyword>
<accession>A0A8H6EGK1</accession>
<evidence type="ECO:0000256" key="1">
    <source>
        <dbReference type="SAM" id="MobiDB-lite"/>
    </source>
</evidence>
<proteinExistence type="predicted"/>
<organism evidence="2 3">
    <name type="scientific">Botrytis fragariae</name>
    <dbReference type="NCBI Taxonomy" id="1964551"/>
    <lineage>
        <taxon>Eukaryota</taxon>
        <taxon>Fungi</taxon>
        <taxon>Dikarya</taxon>
        <taxon>Ascomycota</taxon>
        <taxon>Pezizomycotina</taxon>
        <taxon>Leotiomycetes</taxon>
        <taxon>Helotiales</taxon>
        <taxon>Sclerotiniaceae</taxon>
        <taxon>Botrytis</taxon>
    </lineage>
</organism>
<sequence>MSSNSNNTPLTALEARVLDLIDVHLRFLALAPPPPSPRAPRQQPTAPRPTDEYYYQTSHQQQHRRQRRNPAAQRPRVTQQPRVAQQPIVTQQSRVAQQPRVTRQLTARELADERWYREALRQHNEELENEAARQPTHDHPHDEADHHYLQQEWYMLLSPEEEALYQQFQQHLRILGLPNIDEEAEYEQFE</sequence>
<dbReference type="RefSeq" id="XP_037190298.1">
    <property type="nucleotide sequence ID" value="XM_037338235.1"/>
</dbReference>
<protein>
    <submittedName>
        <fullName evidence="2">Uncharacterized protein</fullName>
    </submittedName>
</protein>
<evidence type="ECO:0000313" key="2">
    <source>
        <dbReference type="EMBL" id="KAF5871351.1"/>
    </source>
</evidence>
<comment type="caution">
    <text evidence="2">The sequence shown here is derived from an EMBL/GenBank/DDBJ whole genome shotgun (WGS) entry which is preliminary data.</text>
</comment>
<feature type="compositionally biased region" description="Polar residues" evidence="1">
    <location>
        <begin position="77"/>
        <end position="96"/>
    </location>
</feature>
<feature type="region of interest" description="Disordered" evidence="1">
    <location>
        <begin position="30"/>
        <end position="96"/>
    </location>
</feature>
<evidence type="ECO:0000313" key="3">
    <source>
        <dbReference type="Proteomes" id="UP000531561"/>
    </source>
</evidence>
<reference evidence="2 3" key="1">
    <citation type="journal article" date="2020" name="Phytopathology">
        <title>A high-quality genome resource of Botrytis fragariae, a new and rapidly spreading fungal pathogen causing strawberry gray mold in the U.S.A.</title>
        <authorList>
            <person name="Wu Y."/>
            <person name="Saski C.A."/>
            <person name="Schnabel G."/>
            <person name="Xiao S."/>
            <person name="Hu M."/>
        </authorList>
    </citation>
    <scope>NUCLEOTIDE SEQUENCE [LARGE SCALE GENOMIC DNA]</scope>
    <source>
        <strain evidence="2 3">BVB16</strain>
    </source>
</reference>
<dbReference type="OrthoDB" id="3562661at2759"/>
<dbReference type="AlphaFoldDB" id="A0A8H6EGK1"/>
<dbReference type="GeneID" id="59261927"/>
<dbReference type="Proteomes" id="UP000531561">
    <property type="component" value="Unassembled WGS sequence"/>
</dbReference>
<name>A0A8H6EGK1_9HELO</name>
<gene>
    <name evidence="2" type="ORF">Bfra_007866</name>
</gene>
<dbReference type="EMBL" id="JABFCT010000012">
    <property type="protein sequence ID" value="KAF5871351.1"/>
    <property type="molecule type" value="Genomic_DNA"/>
</dbReference>